<sequence length="47" mass="5513">MIKLQIKYKTDDEKNKMISILSAGVTIKKISKESKSGKYYRLYLDIE</sequence>
<gene>
    <name evidence="1" type="ORF">Cspa_c57270</name>
</gene>
<dbReference type="HOGENOM" id="CLU_206419_0_0_9"/>
<keyword evidence="2" id="KW-1185">Reference proteome</keyword>
<evidence type="ECO:0000313" key="1">
    <source>
        <dbReference type="EMBL" id="AGF59452.1"/>
    </source>
</evidence>
<evidence type="ECO:0000313" key="2">
    <source>
        <dbReference type="Proteomes" id="UP000011728"/>
    </source>
</evidence>
<proteinExistence type="predicted"/>
<reference evidence="1 2" key="1">
    <citation type="submission" date="2013-02" db="EMBL/GenBank/DDBJ databases">
        <title>Genome sequence of Clostridium saccharoperbutylacetonicum N1-4(HMT).</title>
        <authorList>
            <person name="Poehlein A."/>
            <person name="Daniel R."/>
        </authorList>
    </citation>
    <scope>NUCLEOTIDE SEQUENCE [LARGE SCALE GENOMIC DNA]</scope>
    <source>
        <strain evidence="2">N1-4(HMT)</strain>
    </source>
</reference>
<dbReference type="AlphaFoldDB" id="M1N7V4"/>
<organism evidence="1 2">
    <name type="scientific">Clostridium saccharoperbutylacetonicum N1-4(HMT)</name>
    <dbReference type="NCBI Taxonomy" id="931276"/>
    <lineage>
        <taxon>Bacteria</taxon>
        <taxon>Bacillati</taxon>
        <taxon>Bacillota</taxon>
        <taxon>Clostridia</taxon>
        <taxon>Eubacteriales</taxon>
        <taxon>Clostridiaceae</taxon>
        <taxon>Clostridium</taxon>
    </lineage>
</organism>
<dbReference type="KEGG" id="csr:Cspa_c57270"/>
<dbReference type="Proteomes" id="UP000011728">
    <property type="component" value="Chromosome"/>
</dbReference>
<dbReference type="PATRIC" id="fig|931276.5.peg.5773"/>
<dbReference type="RefSeq" id="WP_015395759.1">
    <property type="nucleotide sequence ID" value="NC_020291.1"/>
</dbReference>
<protein>
    <submittedName>
        <fullName evidence="1">Uncharacterized protein</fullName>
    </submittedName>
</protein>
<dbReference type="EMBL" id="CP004121">
    <property type="protein sequence ID" value="AGF59452.1"/>
    <property type="molecule type" value="Genomic_DNA"/>
</dbReference>
<accession>M1N7V4</accession>
<name>M1N7V4_9CLOT</name>